<dbReference type="AlphaFoldDB" id="A0A3T1CFG5"/>
<dbReference type="Pfam" id="PF02636">
    <property type="entry name" value="Methyltransf_28"/>
    <property type="match status" value="1"/>
</dbReference>
<keyword evidence="4" id="KW-1185">Reference proteome</keyword>
<dbReference type="InterPro" id="IPR038375">
    <property type="entry name" value="NDUFAF7_sf"/>
</dbReference>
<dbReference type="SUPFAM" id="SSF53335">
    <property type="entry name" value="S-adenosyl-L-methionine-dependent methyltransferases"/>
    <property type="match status" value="1"/>
</dbReference>
<dbReference type="EMBL" id="AP019389">
    <property type="protein sequence ID" value="BBI19719.1"/>
    <property type="molecule type" value="Genomic_DNA"/>
</dbReference>
<organism evidence="3 4">
    <name type="scientific">Qipengyuania flava</name>
    <dbReference type="NCBI Taxonomy" id="192812"/>
    <lineage>
        <taxon>Bacteria</taxon>
        <taxon>Pseudomonadati</taxon>
        <taxon>Pseudomonadota</taxon>
        <taxon>Alphaproteobacteria</taxon>
        <taxon>Sphingomonadales</taxon>
        <taxon>Erythrobacteraceae</taxon>
        <taxon>Qipengyuania</taxon>
    </lineage>
</organism>
<dbReference type="InterPro" id="IPR003788">
    <property type="entry name" value="NDUFAF7"/>
</dbReference>
<keyword evidence="1" id="KW-0489">Methyltransferase</keyword>
<dbReference type="GO" id="GO:0032259">
    <property type="term" value="P:methylation"/>
    <property type="evidence" value="ECO:0007669"/>
    <property type="project" value="UniProtKB-KW"/>
</dbReference>
<reference evidence="3 4" key="1">
    <citation type="submission" date="2019-01" db="EMBL/GenBank/DDBJ databases">
        <title>Complete genome sequence of Erythrobacter flavus KJ5.</title>
        <authorList>
            <person name="Kanesaki Y."/>
            <person name="Brotosudarmo T."/>
            <person name="Moriuchi R."/>
            <person name="Awai K."/>
        </authorList>
    </citation>
    <scope>NUCLEOTIDE SEQUENCE [LARGE SCALE GENOMIC DNA]</scope>
    <source>
        <strain evidence="3 4">KJ5</strain>
    </source>
</reference>
<gene>
    <name evidence="3" type="ORF">EKJ_05660</name>
</gene>
<accession>A0A3T1CFG5</accession>
<keyword evidence="2" id="KW-0808">Transferase</keyword>
<dbReference type="InterPro" id="IPR029063">
    <property type="entry name" value="SAM-dependent_MTases_sf"/>
</dbReference>
<proteinExistence type="predicted"/>
<dbReference type="Gene3D" id="3.40.50.12710">
    <property type="match status" value="1"/>
</dbReference>
<evidence type="ECO:0000256" key="2">
    <source>
        <dbReference type="ARBA" id="ARBA00022679"/>
    </source>
</evidence>
<evidence type="ECO:0000313" key="3">
    <source>
        <dbReference type="EMBL" id="BBI19719.1"/>
    </source>
</evidence>
<dbReference type="GO" id="GO:0035243">
    <property type="term" value="F:protein-arginine omega-N symmetric methyltransferase activity"/>
    <property type="evidence" value="ECO:0007669"/>
    <property type="project" value="TreeGrafter"/>
</dbReference>
<dbReference type="PANTHER" id="PTHR12049">
    <property type="entry name" value="PROTEIN ARGININE METHYLTRANSFERASE NDUFAF7, MITOCHONDRIAL"/>
    <property type="match status" value="1"/>
</dbReference>
<dbReference type="Proteomes" id="UP000290057">
    <property type="component" value="Chromosome"/>
</dbReference>
<sequence length="362" mass="38934">MSEAEQTALAASFRRLIERHGPMPVSRYMGESNARYYTTRDPLGAAGDFTTAPEISQMFGEMAGLWLADIWARAGRPADVLYVELGPGRGTLARDALRAMASQGLRPEVHLVEGSDALRQVQSEALAGARFHDSLDTVPGDRPMLLLANEFLDALPIRQLVRTAKGWRERMVGIEDYGFAFVSGPSPLDEAVPEAQRAAPVDTVIETGPAAAALVEALAQRFDVQGGAGLLVDYGHLEPRTGSTLQAVRGHQKVDVFVAPGEMDLTAHVDFATLDLVARRQGIASSLTTQGAWLTAMGIGLRAQALAKASPARAEELRVAHERLVGREAMGELFKCMALSARDWPRGAGFPEGERRQAPDAA</sequence>
<dbReference type="RefSeq" id="WP_172603120.1">
    <property type="nucleotide sequence ID" value="NZ_AP019389.1"/>
</dbReference>
<evidence type="ECO:0000256" key="1">
    <source>
        <dbReference type="ARBA" id="ARBA00022603"/>
    </source>
</evidence>
<dbReference type="PANTHER" id="PTHR12049:SF7">
    <property type="entry name" value="PROTEIN ARGININE METHYLTRANSFERASE NDUFAF7, MITOCHONDRIAL"/>
    <property type="match status" value="1"/>
</dbReference>
<name>A0A3T1CFG5_9SPHN</name>
<protein>
    <submittedName>
        <fullName evidence="3">ATP synthase subunit beta</fullName>
    </submittedName>
</protein>
<evidence type="ECO:0000313" key="4">
    <source>
        <dbReference type="Proteomes" id="UP000290057"/>
    </source>
</evidence>